<gene>
    <name evidence="2" type="ORF">A3E29_04560</name>
</gene>
<comment type="caution">
    <text evidence="2">The sequence shown here is derived from an EMBL/GenBank/DDBJ whole genome shotgun (WGS) entry which is preliminary data.</text>
</comment>
<dbReference type="EMBL" id="MFEY01000007">
    <property type="protein sequence ID" value="OGE90331.1"/>
    <property type="molecule type" value="Genomic_DNA"/>
</dbReference>
<dbReference type="PANTHER" id="PTHR34293">
    <property type="entry name" value="HTH-TYPE TRANSCRIPTIONAL REGULATOR TRMBL2"/>
    <property type="match status" value="1"/>
</dbReference>
<dbReference type="SUPFAM" id="SSF46785">
    <property type="entry name" value="Winged helix' DNA-binding domain"/>
    <property type="match status" value="1"/>
</dbReference>
<dbReference type="Proteomes" id="UP000177682">
    <property type="component" value="Unassembled WGS sequence"/>
</dbReference>
<dbReference type="AlphaFoldDB" id="A0A1F5PKA9"/>
<feature type="domain" description="Transcription regulator TrmB N-terminal" evidence="1">
    <location>
        <begin position="9"/>
        <end position="74"/>
    </location>
</feature>
<name>A0A1F5PKA9_9BACT</name>
<dbReference type="InterPro" id="IPR002831">
    <property type="entry name" value="Tscrpt_reg_TrmB_N"/>
</dbReference>
<dbReference type="InterPro" id="IPR051797">
    <property type="entry name" value="TrmB-like"/>
</dbReference>
<protein>
    <recommendedName>
        <fullName evidence="1">Transcription regulator TrmB N-terminal domain-containing protein</fullName>
    </recommendedName>
</protein>
<dbReference type="InterPro" id="IPR036390">
    <property type="entry name" value="WH_DNA-bd_sf"/>
</dbReference>
<proteinExistence type="predicted"/>
<dbReference type="PANTHER" id="PTHR34293:SF1">
    <property type="entry name" value="HTH-TYPE TRANSCRIPTIONAL REGULATOR TRMBL2"/>
    <property type="match status" value="1"/>
</dbReference>
<dbReference type="Pfam" id="PF01978">
    <property type="entry name" value="TrmB"/>
    <property type="match status" value="1"/>
</dbReference>
<organism evidence="2 3">
    <name type="scientific">Candidatus Doudnabacteria bacterium RIFCSPHIGHO2_12_FULL_48_16</name>
    <dbReference type="NCBI Taxonomy" id="1817838"/>
    <lineage>
        <taxon>Bacteria</taxon>
        <taxon>Candidatus Doudnaibacteriota</taxon>
    </lineage>
</organism>
<dbReference type="Gene3D" id="1.10.10.10">
    <property type="entry name" value="Winged helix-like DNA-binding domain superfamily/Winged helix DNA-binding domain"/>
    <property type="match status" value="1"/>
</dbReference>
<evidence type="ECO:0000259" key="1">
    <source>
        <dbReference type="Pfam" id="PF01978"/>
    </source>
</evidence>
<evidence type="ECO:0000313" key="2">
    <source>
        <dbReference type="EMBL" id="OGE90331.1"/>
    </source>
</evidence>
<evidence type="ECO:0000313" key="3">
    <source>
        <dbReference type="Proteomes" id="UP000177682"/>
    </source>
</evidence>
<reference evidence="2 3" key="1">
    <citation type="journal article" date="2016" name="Nat. Commun.">
        <title>Thousands of microbial genomes shed light on interconnected biogeochemical processes in an aquifer system.</title>
        <authorList>
            <person name="Anantharaman K."/>
            <person name="Brown C.T."/>
            <person name="Hug L.A."/>
            <person name="Sharon I."/>
            <person name="Castelle C.J."/>
            <person name="Probst A.J."/>
            <person name="Thomas B.C."/>
            <person name="Singh A."/>
            <person name="Wilkins M.J."/>
            <person name="Karaoz U."/>
            <person name="Brodie E.L."/>
            <person name="Williams K.H."/>
            <person name="Hubbard S.S."/>
            <person name="Banfield J.F."/>
        </authorList>
    </citation>
    <scope>NUCLEOTIDE SEQUENCE [LARGE SCALE GENOMIC DNA]</scope>
</reference>
<dbReference type="InterPro" id="IPR036388">
    <property type="entry name" value="WH-like_DNA-bd_sf"/>
</dbReference>
<accession>A0A1F5PKA9</accession>
<sequence length="249" mass="28848">MDIKLVLGELGIHKTKAEVYLAALELGRAKVRTIADKAGVPRTTANEILEHLAHRGLIRKIQRGRTLIFEAEPPIQLKLLLKEQEHKLDEALPELKLLFNSAGFRPRIKFYEGVEGMKEVFKDTLTVNNKTLRGILSMEDLYKTPGKQFMDEYVAKRIAAQIKLRVIRSEIKEVEETWPSSQKEFRELRYAPQKMIFPMTIYLYDRKVSIIGTKKENFGIIIESEDLFQTLNNFFEITWEVGKIGKRVN</sequence>